<dbReference type="Gene3D" id="2.40.320.10">
    <property type="entry name" value="Hypothetical Protein Pfu-838710-001"/>
    <property type="match status" value="1"/>
</dbReference>
<feature type="domain" description="CYTH" evidence="2">
    <location>
        <begin position="1"/>
        <end position="146"/>
    </location>
</feature>
<organism evidence="3 4">
    <name type="scientific">Blautia producta</name>
    <dbReference type="NCBI Taxonomy" id="33035"/>
    <lineage>
        <taxon>Bacteria</taxon>
        <taxon>Bacillati</taxon>
        <taxon>Bacillota</taxon>
        <taxon>Clostridia</taxon>
        <taxon>Lachnospirales</taxon>
        <taxon>Lachnospiraceae</taxon>
        <taxon>Blautia</taxon>
    </lineage>
</organism>
<accession>A0A4P6LZT4</accession>
<protein>
    <submittedName>
        <fullName evidence="3">Inorganic triphosphatase</fullName>
        <ecNumber evidence="3">3.6.1.25</ecNumber>
    </submittedName>
</protein>
<dbReference type="GO" id="GO:0050355">
    <property type="term" value="F:inorganic triphosphate phosphatase activity"/>
    <property type="evidence" value="ECO:0007669"/>
    <property type="project" value="UniProtKB-EC"/>
</dbReference>
<dbReference type="PROSITE" id="PS51707">
    <property type="entry name" value="CYTH"/>
    <property type="match status" value="1"/>
</dbReference>
<dbReference type="Proteomes" id="UP000289794">
    <property type="component" value="Chromosome"/>
</dbReference>
<proteinExistence type="predicted"/>
<feature type="active site" description="Proton acceptor" evidence="1">
    <location>
        <position position="28"/>
    </location>
</feature>
<dbReference type="InterPro" id="IPR033469">
    <property type="entry name" value="CYTH-like_dom_sf"/>
</dbReference>
<dbReference type="PANTHER" id="PTHR40114">
    <property type="entry name" value="SLR0698 PROTEIN"/>
    <property type="match status" value="1"/>
</dbReference>
<dbReference type="PANTHER" id="PTHR40114:SF1">
    <property type="entry name" value="SLR0698 PROTEIN"/>
    <property type="match status" value="1"/>
</dbReference>
<evidence type="ECO:0000256" key="1">
    <source>
        <dbReference type="PIRSR" id="PIRSR016487-1"/>
    </source>
</evidence>
<keyword evidence="3" id="KW-0378">Hydrolase</keyword>
<evidence type="ECO:0000259" key="2">
    <source>
        <dbReference type="PROSITE" id="PS51707"/>
    </source>
</evidence>
<dbReference type="AlphaFoldDB" id="A0A4P6LZT4"/>
<evidence type="ECO:0000313" key="4">
    <source>
        <dbReference type="Proteomes" id="UP000289794"/>
    </source>
</evidence>
<evidence type="ECO:0000313" key="3">
    <source>
        <dbReference type="EMBL" id="QBE97502.1"/>
    </source>
</evidence>
<dbReference type="KEGG" id="bpro:PMF13cell1_03061"/>
<dbReference type="RefSeq" id="WP_130181264.1">
    <property type="nucleotide sequence ID" value="NZ_CP035945.1"/>
</dbReference>
<gene>
    <name evidence="3" type="ORF">PMF13cell1_03061</name>
</gene>
<dbReference type="CDD" id="cd07761">
    <property type="entry name" value="CYTH-like_CthTTM-like"/>
    <property type="match status" value="1"/>
</dbReference>
<reference evidence="3 4" key="1">
    <citation type="submission" date="2019-01" db="EMBL/GenBank/DDBJ databases">
        <title>PMF-metabolizing Aryl O-demethylase.</title>
        <authorList>
            <person name="Kim M."/>
        </authorList>
    </citation>
    <scope>NUCLEOTIDE SEQUENCE [LARGE SCALE GENOMIC DNA]</scope>
    <source>
        <strain evidence="3 4">PMF1</strain>
    </source>
</reference>
<sequence length="152" mass="17541">MEIERKFLIKELPGDLDNYPCHRIEQAYLNTNPVVRIRRQDDTYILTYKGEGHMVREEYNLPLNETSYCHLKEKADGIVLSKTRYLLPLDGGLTIELDVFQAPYEGLYLAEVEFPDVESANSFTPPCWFGEEVTFSSRYHNSSLSAGTDRPQ</sequence>
<dbReference type="SMART" id="SM01118">
    <property type="entry name" value="CYTH"/>
    <property type="match status" value="1"/>
</dbReference>
<dbReference type="PIRSF" id="PIRSF016487">
    <property type="entry name" value="CYTH_UCP016487"/>
    <property type="match status" value="1"/>
</dbReference>
<dbReference type="EC" id="3.6.1.25" evidence="3"/>
<name>A0A4P6LZT4_9FIRM</name>
<dbReference type="EMBL" id="CP035945">
    <property type="protein sequence ID" value="QBE97502.1"/>
    <property type="molecule type" value="Genomic_DNA"/>
</dbReference>
<dbReference type="SUPFAM" id="SSF55154">
    <property type="entry name" value="CYTH-like phosphatases"/>
    <property type="match status" value="1"/>
</dbReference>
<dbReference type="InterPro" id="IPR012042">
    <property type="entry name" value="NeuTTM/CthTTM-like"/>
</dbReference>
<dbReference type="InterPro" id="IPR023577">
    <property type="entry name" value="CYTH_domain"/>
</dbReference>
<dbReference type="Pfam" id="PF01928">
    <property type="entry name" value="CYTH"/>
    <property type="match status" value="1"/>
</dbReference>